<dbReference type="EMBL" id="JACIDX010000054">
    <property type="protein sequence ID" value="MBB3957898.1"/>
    <property type="molecule type" value="Genomic_DNA"/>
</dbReference>
<protein>
    <submittedName>
        <fullName evidence="2">DNA replication protein DnaC</fullName>
    </submittedName>
</protein>
<accession>A0A7W6G8Y9</accession>
<dbReference type="Proteomes" id="UP000548867">
    <property type="component" value="Unassembled WGS sequence"/>
</dbReference>
<reference evidence="2 3" key="1">
    <citation type="submission" date="2020-08" db="EMBL/GenBank/DDBJ databases">
        <title>Genomic Encyclopedia of Type Strains, Phase IV (KMG-IV): sequencing the most valuable type-strain genomes for metagenomic binning, comparative biology and taxonomic classification.</title>
        <authorList>
            <person name="Goeker M."/>
        </authorList>
    </citation>
    <scope>NUCLEOTIDE SEQUENCE [LARGE SCALE GENOMIC DNA]</scope>
    <source>
        <strain evidence="2 3">DSM 27057</strain>
    </source>
</reference>
<dbReference type="AlphaFoldDB" id="A0A7W6G8Y9"/>
<dbReference type="InterPro" id="IPR002611">
    <property type="entry name" value="IstB_ATP-bd"/>
</dbReference>
<proteinExistence type="predicted"/>
<keyword evidence="3" id="KW-1185">Reference proteome</keyword>
<comment type="caution">
    <text evidence="2">The sequence shown here is derived from an EMBL/GenBank/DDBJ whole genome shotgun (WGS) entry which is preliminary data.</text>
</comment>
<organism evidence="2 3">
    <name type="scientific">Novosphingobium sediminicola</name>
    <dbReference type="NCBI Taxonomy" id="563162"/>
    <lineage>
        <taxon>Bacteria</taxon>
        <taxon>Pseudomonadati</taxon>
        <taxon>Pseudomonadota</taxon>
        <taxon>Alphaproteobacteria</taxon>
        <taxon>Sphingomonadales</taxon>
        <taxon>Sphingomonadaceae</taxon>
        <taxon>Novosphingobium</taxon>
    </lineage>
</organism>
<evidence type="ECO:0000259" key="1">
    <source>
        <dbReference type="Pfam" id="PF01695"/>
    </source>
</evidence>
<evidence type="ECO:0000313" key="2">
    <source>
        <dbReference type="EMBL" id="MBB3957898.1"/>
    </source>
</evidence>
<name>A0A7W6G8Y9_9SPHN</name>
<dbReference type="GO" id="GO:0005524">
    <property type="term" value="F:ATP binding"/>
    <property type="evidence" value="ECO:0007669"/>
    <property type="project" value="InterPro"/>
</dbReference>
<gene>
    <name evidence="2" type="ORF">GGR38_004874</name>
</gene>
<feature type="domain" description="IstB-like ATP-binding" evidence="1">
    <location>
        <begin position="1"/>
        <end position="37"/>
    </location>
</feature>
<evidence type="ECO:0000313" key="3">
    <source>
        <dbReference type="Proteomes" id="UP000548867"/>
    </source>
</evidence>
<dbReference type="Pfam" id="PF01695">
    <property type="entry name" value="IstB_IS21"/>
    <property type="match status" value="1"/>
</dbReference>
<sequence length="43" mass="4732">MFGSAKMTTALLDRLTHHCHILETGNDSFRFRASSAAPKARKG</sequence>